<evidence type="ECO:0000256" key="1">
    <source>
        <dbReference type="ARBA" id="ARBA00022741"/>
    </source>
</evidence>
<evidence type="ECO:0000313" key="5">
    <source>
        <dbReference type="EMBL" id="HHE75702.1"/>
    </source>
</evidence>
<organism evidence="5">
    <name type="scientific">Candidatus Aciduliprofundum boonei</name>
    <dbReference type="NCBI Taxonomy" id="379547"/>
    <lineage>
        <taxon>Archaea</taxon>
        <taxon>Methanobacteriati</taxon>
        <taxon>Thermoplasmatota</taxon>
        <taxon>DHVE2 group</taxon>
        <taxon>Candidatus Aciduliprofundum</taxon>
    </lineage>
</organism>
<evidence type="ECO:0000256" key="2">
    <source>
        <dbReference type="ARBA" id="ARBA00022840"/>
    </source>
</evidence>
<dbReference type="EMBL" id="DRTM01000082">
    <property type="protein sequence ID" value="HHE75702.1"/>
    <property type="molecule type" value="Genomic_DNA"/>
</dbReference>
<feature type="non-terminal residue" evidence="5">
    <location>
        <position position="72"/>
    </location>
</feature>
<feature type="domain" description="ATP-cone" evidence="4">
    <location>
        <begin position="3"/>
        <end position="72"/>
    </location>
</feature>
<dbReference type="GO" id="GO:0008998">
    <property type="term" value="F:ribonucleoside-triphosphate reductase (thioredoxin) activity"/>
    <property type="evidence" value="ECO:0007669"/>
    <property type="project" value="UniProtKB-EC"/>
</dbReference>
<dbReference type="Pfam" id="PF03477">
    <property type="entry name" value="ATP-cone"/>
    <property type="match status" value="1"/>
</dbReference>
<name>A0A7J3T982_9ARCH</name>
<evidence type="ECO:0000256" key="3">
    <source>
        <dbReference type="PROSITE-ProRule" id="PRU00492"/>
    </source>
</evidence>
<gene>
    <name evidence="5" type="ORF">ENL31_01065</name>
</gene>
<dbReference type="GO" id="GO:0005524">
    <property type="term" value="F:ATP binding"/>
    <property type="evidence" value="ECO:0007669"/>
    <property type="project" value="UniProtKB-UniRule"/>
</dbReference>
<dbReference type="InterPro" id="IPR005144">
    <property type="entry name" value="ATP-cone_dom"/>
</dbReference>
<protein>
    <submittedName>
        <fullName evidence="5">Ribonucleoside triphosphate reductase</fullName>
        <ecNumber evidence="5">1.17.4.2</ecNumber>
    </submittedName>
</protein>
<accession>A0A7J3T982</accession>
<dbReference type="AlphaFoldDB" id="A0A7J3T982"/>
<keyword evidence="2 3" id="KW-0067">ATP-binding</keyword>
<dbReference type="PROSITE" id="PS51161">
    <property type="entry name" value="ATP_CONE"/>
    <property type="match status" value="1"/>
</dbReference>
<sequence length="72" mass="8336">MPSLVKKRSGDYVLYDRKKIANAIKKAFIETKEVDNPEKVANELSRIVEERIKGYEVPTVEQIQDIVEEVLM</sequence>
<keyword evidence="1 3" id="KW-0547">Nucleotide-binding</keyword>
<dbReference type="Proteomes" id="UP000886130">
    <property type="component" value="Unassembled WGS sequence"/>
</dbReference>
<keyword evidence="5" id="KW-0560">Oxidoreductase</keyword>
<evidence type="ECO:0000259" key="4">
    <source>
        <dbReference type="PROSITE" id="PS51161"/>
    </source>
</evidence>
<comment type="caution">
    <text evidence="5">The sequence shown here is derived from an EMBL/GenBank/DDBJ whole genome shotgun (WGS) entry which is preliminary data.</text>
</comment>
<proteinExistence type="predicted"/>
<reference evidence="5" key="1">
    <citation type="journal article" date="2020" name="mSystems">
        <title>Genome- and Community-Level Interaction Insights into Carbon Utilization and Element Cycling Functions of Hydrothermarchaeota in Hydrothermal Sediment.</title>
        <authorList>
            <person name="Zhou Z."/>
            <person name="Liu Y."/>
            <person name="Xu W."/>
            <person name="Pan J."/>
            <person name="Luo Z.H."/>
            <person name="Li M."/>
        </authorList>
    </citation>
    <scope>NUCLEOTIDE SEQUENCE [LARGE SCALE GENOMIC DNA]</scope>
    <source>
        <strain evidence="5">HyVt-85</strain>
    </source>
</reference>
<dbReference type="EC" id="1.17.4.2" evidence="5"/>